<keyword evidence="7" id="KW-0342">GTP-binding</keyword>
<comment type="caution">
    <text evidence="11">The sequence shown here is derived from an EMBL/GenBank/DDBJ whole genome shotgun (WGS) entry which is preliminary data.</text>
</comment>
<reference evidence="11 12" key="1">
    <citation type="submission" date="2023-09" db="EMBL/GenBank/DDBJ databases">
        <authorList>
            <person name="Wang M."/>
        </authorList>
    </citation>
    <scope>NUCLEOTIDE SEQUENCE [LARGE SCALE GENOMIC DNA]</scope>
    <source>
        <strain evidence="11">GT-2023</strain>
        <tissue evidence="11">Liver</tissue>
    </source>
</reference>
<evidence type="ECO:0000256" key="5">
    <source>
        <dbReference type="ARBA" id="ARBA00022801"/>
    </source>
</evidence>
<evidence type="ECO:0000256" key="4">
    <source>
        <dbReference type="ARBA" id="ARBA00022741"/>
    </source>
</evidence>
<dbReference type="CDD" id="cd01888">
    <property type="entry name" value="eIF2_gamma"/>
    <property type="match status" value="1"/>
</dbReference>
<dbReference type="CDD" id="cd15490">
    <property type="entry name" value="eIF2_gamma_III"/>
    <property type="match status" value="1"/>
</dbReference>
<dbReference type="SUPFAM" id="SSF52540">
    <property type="entry name" value="P-loop containing nucleoside triphosphate hydrolases"/>
    <property type="match status" value="1"/>
</dbReference>
<dbReference type="PRINTS" id="PR00315">
    <property type="entry name" value="ELONGATNFCT"/>
</dbReference>
<evidence type="ECO:0000256" key="7">
    <source>
        <dbReference type="ARBA" id="ARBA00023134"/>
    </source>
</evidence>
<dbReference type="InterPro" id="IPR027417">
    <property type="entry name" value="P-loop_NTPase"/>
</dbReference>
<evidence type="ECO:0000256" key="8">
    <source>
        <dbReference type="ARBA" id="ARBA00048107"/>
    </source>
</evidence>
<feature type="region of interest" description="Disordered" evidence="9">
    <location>
        <begin position="481"/>
        <end position="502"/>
    </location>
</feature>
<evidence type="ECO:0000256" key="1">
    <source>
        <dbReference type="ARBA" id="ARBA00007249"/>
    </source>
</evidence>
<dbReference type="SUPFAM" id="SSF50465">
    <property type="entry name" value="EF-Tu/eEF-1alpha/eIF2-gamma C-terminal domain"/>
    <property type="match status" value="1"/>
</dbReference>
<keyword evidence="5" id="KW-0378">Hydrolase</keyword>
<dbReference type="InterPro" id="IPR044128">
    <property type="entry name" value="eIF2g_GTP-bd"/>
</dbReference>
<keyword evidence="3" id="KW-0396">Initiation factor</keyword>
<dbReference type="PANTHER" id="PTHR42854">
    <property type="entry name" value="EUKARYOTIC TRANSLATION INITIATION FACTOR 2 SUBUNIT 3 FAMILY MEMBER"/>
    <property type="match status" value="1"/>
</dbReference>
<organism evidence="11 12">
    <name type="scientific">Cirrhinus molitorella</name>
    <name type="common">mud carp</name>
    <dbReference type="NCBI Taxonomy" id="172907"/>
    <lineage>
        <taxon>Eukaryota</taxon>
        <taxon>Metazoa</taxon>
        <taxon>Chordata</taxon>
        <taxon>Craniata</taxon>
        <taxon>Vertebrata</taxon>
        <taxon>Euteleostomi</taxon>
        <taxon>Actinopterygii</taxon>
        <taxon>Neopterygii</taxon>
        <taxon>Teleostei</taxon>
        <taxon>Ostariophysi</taxon>
        <taxon>Cypriniformes</taxon>
        <taxon>Cyprinidae</taxon>
        <taxon>Labeoninae</taxon>
        <taxon>Labeonini</taxon>
        <taxon>Cirrhinus</taxon>
    </lineage>
</organism>
<feature type="domain" description="Tr-type G" evidence="10">
    <location>
        <begin position="39"/>
        <end position="247"/>
    </location>
</feature>
<dbReference type="PANTHER" id="PTHR42854:SF3">
    <property type="entry name" value="EUKARYOTIC TRANSLATION INITIATION FACTOR 2 SUBUNIT 3-RELATED"/>
    <property type="match status" value="1"/>
</dbReference>
<proteinExistence type="inferred from homology"/>
<dbReference type="InterPro" id="IPR004161">
    <property type="entry name" value="EFTu-like_2"/>
</dbReference>
<dbReference type="InterPro" id="IPR009000">
    <property type="entry name" value="Transl_B-barrel_sf"/>
</dbReference>
<dbReference type="Gene3D" id="3.40.50.300">
    <property type="entry name" value="P-loop containing nucleotide triphosphate hydrolases"/>
    <property type="match status" value="1"/>
</dbReference>
<dbReference type="Gene3D" id="2.40.30.10">
    <property type="entry name" value="Translation factors"/>
    <property type="match status" value="2"/>
</dbReference>
<dbReference type="EC" id="3.6.5.3" evidence="2"/>
<evidence type="ECO:0000256" key="6">
    <source>
        <dbReference type="ARBA" id="ARBA00022917"/>
    </source>
</evidence>
<sequence>MAGDESGTTLGQPHLSRQDLSTLDVSKLSPLSQEIISRQATINIGTIGHVAHGKSTVVKAISGVHTVRFKNELERNITIKLGYANAKVYKLDDPSCPRPECYRSCGSSTPDEFPTDIPGTKGNFKLVRHVSFVDCPGHDILMATMLNGAAVMDAALLLIAGNESCPQPQTSEHLAAIEIMKLKHILILQNKIDLVKESQAKEQYEQILAFVQGTVAEGAPIIPISAQLKYNIEVVCEYIVNKIPVPVRDFTSEPRLIVIRSFDVNKPGCEVDDLKGGVAGGSILKGVLKVGQELEVRPGIVSKDHEGKLMCKPIFSKIVSLFAEHNDLQYAAPGGLIGVGTKIDPTLCRADRMVGQVLGAVGALPEIFTELEISYFLLRRLLGVRTEGDKKAAKVQKLSKNEVLMVNIGSLSTGGRVSAVKADLAKIVLTNPVCTEVGEKIALSRRVEKHWRLIGWVTCASEGGVIAGGAGGCSASERIRLGPSPPRSAAARPTHTRAPSAFCPSLGVGEGNSYGLGNETKNLTKGLILCR</sequence>
<name>A0ABR3L8P7_9TELE</name>
<protein>
    <recommendedName>
        <fullName evidence="2">protein-synthesizing GTPase</fullName>
        <ecNumber evidence="2">3.6.5.3</ecNumber>
    </recommendedName>
</protein>
<dbReference type="CDD" id="cd03688">
    <property type="entry name" value="eIF2_gamma_II"/>
    <property type="match status" value="1"/>
</dbReference>
<evidence type="ECO:0000313" key="12">
    <source>
        <dbReference type="Proteomes" id="UP001558613"/>
    </source>
</evidence>
<evidence type="ECO:0000256" key="3">
    <source>
        <dbReference type="ARBA" id="ARBA00022540"/>
    </source>
</evidence>
<comment type="catalytic activity">
    <reaction evidence="8">
        <text>GTP + H2O = GDP + phosphate + H(+)</text>
        <dbReference type="Rhea" id="RHEA:19669"/>
        <dbReference type="ChEBI" id="CHEBI:15377"/>
        <dbReference type="ChEBI" id="CHEBI:15378"/>
        <dbReference type="ChEBI" id="CHEBI:37565"/>
        <dbReference type="ChEBI" id="CHEBI:43474"/>
        <dbReference type="ChEBI" id="CHEBI:58189"/>
        <dbReference type="EC" id="3.6.5.3"/>
    </reaction>
</comment>
<dbReference type="EMBL" id="JAYMGO010000024">
    <property type="protein sequence ID" value="KAL1248745.1"/>
    <property type="molecule type" value="Genomic_DNA"/>
</dbReference>
<keyword evidence="6" id="KW-0648">Protein biosynthesis</keyword>
<dbReference type="PROSITE" id="PS51722">
    <property type="entry name" value="G_TR_2"/>
    <property type="match status" value="1"/>
</dbReference>
<evidence type="ECO:0000256" key="2">
    <source>
        <dbReference type="ARBA" id="ARBA00011986"/>
    </source>
</evidence>
<dbReference type="InterPro" id="IPR015256">
    <property type="entry name" value="eIF2g_C"/>
</dbReference>
<dbReference type="SUPFAM" id="SSF50447">
    <property type="entry name" value="Translation proteins"/>
    <property type="match status" value="1"/>
</dbReference>
<comment type="similarity">
    <text evidence="1">Belongs to the TRAFAC class translation factor GTPase superfamily. Classic translation factor GTPase family. EF-Tu/EF-1A subfamily.</text>
</comment>
<dbReference type="InterPro" id="IPR000795">
    <property type="entry name" value="T_Tr_GTP-bd_dom"/>
</dbReference>
<dbReference type="InterPro" id="IPR050543">
    <property type="entry name" value="eIF2G"/>
</dbReference>
<evidence type="ECO:0000313" key="11">
    <source>
        <dbReference type="EMBL" id="KAL1248745.1"/>
    </source>
</evidence>
<dbReference type="InterPro" id="IPR009001">
    <property type="entry name" value="Transl_elong_EF1A/Init_IF2_C"/>
</dbReference>
<keyword evidence="4" id="KW-0547">Nucleotide-binding</keyword>
<accession>A0ABR3L8P7</accession>
<dbReference type="Proteomes" id="UP001558613">
    <property type="component" value="Unassembled WGS sequence"/>
</dbReference>
<evidence type="ECO:0000259" key="10">
    <source>
        <dbReference type="PROSITE" id="PS51722"/>
    </source>
</evidence>
<evidence type="ECO:0000256" key="9">
    <source>
        <dbReference type="SAM" id="MobiDB-lite"/>
    </source>
</evidence>
<gene>
    <name evidence="11" type="ORF">QQF64_022063</name>
</gene>
<dbReference type="NCBIfam" id="NF003077">
    <property type="entry name" value="PRK04000.1"/>
    <property type="match status" value="1"/>
</dbReference>
<dbReference type="InterPro" id="IPR044127">
    <property type="entry name" value="eIF2g_dom_2"/>
</dbReference>
<feature type="compositionally biased region" description="Low complexity" evidence="9">
    <location>
        <begin position="487"/>
        <end position="501"/>
    </location>
</feature>
<dbReference type="Pfam" id="PF09173">
    <property type="entry name" value="eIF2_C"/>
    <property type="match status" value="1"/>
</dbReference>
<dbReference type="Pfam" id="PF03144">
    <property type="entry name" value="GTP_EFTU_D2"/>
    <property type="match status" value="1"/>
</dbReference>
<keyword evidence="12" id="KW-1185">Reference proteome</keyword>
<dbReference type="Pfam" id="PF00009">
    <property type="entry name" value="GTP_EFTU"/>
    <property type="match status" value="1"/>
</dbReference>